<comment type="caution">
    <text evidence="6">The sequence shown here is derived from an EMBL/GenBank/DDBJ whole genome shotgun (WGS) entry which is preliminary data.</text>
</comment>
<sequence>MNDDSMGQNRLKRYRRPLLVAGPLLLLAVAGFLYFKSLNRVSTDDAYVVAARTDISANVAGLVVEVLVKDNQFVHTGEVLFKLDERDFALNVAEARARLANAKLHVSSLKASYRQHQAEVTAAQETLAYQENELDRQKRLVAQGVSSQAQLDQARHAYLQATQKLQGTQQERENVLAALNYHPNQNIENHPAVQQAQAVLDRALLNLSYTVVKAPQAGIVSKVEQLQVGDYVNVATPLFALVSRQNRWIEANFKETDLTHLHPGQPGTVEIDAYPGRTFHGHVQSLSPGTGSSFSLLPPENATGNWVKVVQRLPVRISLENTDSDQPIQAGLSAVVAVDISHGP</sequence>
<keyword evidence="3" id="KW-0812">Transmembrane</keyword>
<dbReference type="Gene3D" id="1.10.287.470">
    <property type="entry name" value="Helix hairpin bin"/>
    <property type="match status" value="2"/>
</dbReference>
<dbReference type="EMBL" id="LRRD01000019">
    <property type="protein sequence ID" value="KXW58265.1"/>
    <property type="molecule type" value="Genomic_DNA"/>
</dbReference>
<dbReference type="AlphaFoldDB" id="A0A149VYF8"/>
<feature type="transmembrane region" description="Helical" evidence="3">
    <location>
        <begin position="18"/>
        <end position="35"/>
    </location>
</feature>
<gene>
    <name evidence="6" type="primary">emrA</name>
    <name evidence="6" type="ORF">FEMY_12080</name>
</gene>
<dbReference type="RefSeq" id="WP_082783185.1">
    <property type="nucleotide sequence ID" value="NZ_LRRD01000019.1"/>
</dbReference>
<evidence type="ECO:0000313" key="6">
    <source>
        <dbReference type="EMBL" id="KXW58265.1"/>
    </source>
</evidence>
<dbReference type="Proteomes" id="UP000075653">
    <property type="component" value="Unassembled WGS sequence"/>
</dbReference>
<dbReference type="Pfam" id="PF25963">
    <property type="entry name" value="Beta-barrel_AAEA"/>
    <property type="match status" value="1"/>
</dbReference>
<dbReference type="GO" id="GO:0055085">
    <property type="term" value="P:transmembrane transport"/>
    <property type="evidence" value="ECO:0007669"/>
    <property type="project" value="InterPro"/>
</dbReference>
<evidence type="ECO:0000256" key="1">
    <source>
        <dbReference type="ARBA" id="ARBA00004196"/>
    </source>
</evidence>
<dbReference type="Gene3D" id="2.40.30.170">
    <property type="match status" value="1"/>
</dbReference>
<keyword evidence="3" id="KW-1133">Transmembrane helix</keyword>
<keyword evidence="3" id="KW-0472">Membrane</keyword>
<organism evidence="6 7">
    <name type="scientific">Ferrovum myxofaciens</name>
    <dbReference type="NCBI Taxonomy" id="416213"/>
    <lineage>
        <taxon>Bacteria</taxon>
        <taxon>Pseudomonadati</taxon>
        <taxon>Pseudomonadota</taxon>
        <taxon>Betaproteobacteria</taxon>
        <taxon>Ferrovales</taxon>
        <taxon>Ferrovaceae</taxon>
        <taxon>Ferrovum</taxon>
    </lineage>
</organism>
<dbReference type="Gene3D" id="2.40.50.100">
    <property type="match status" value="1"/>
</dbReference>
<protein>
    <submittedName>
        <fullName evidence="6">Multidrug export protein EmrA</fullName>
    </submittedName>
</protein>
<feature type="coiled-coil region" evidence="2">
    <location>
        <begin position="106"/>
        <end position="171"/>
    </location>
</feature>
<dbReference type="PANTHER" id="PTHR30386:SF19">
    <property type="entry name" value="MULTIDRUG EXPORT PROTEIN EMRA-RELATED"/>
    <property type="match status" value="1"/>
</dbReference>
<dbReference type="InterPro" id="IPR058633">
    <property type="entry name" value="EmrA/FarA_HH"/>
</dbReference>
<dbReference type="InterPro" id="IPR050739">
    <property type="entry name" value="MFP"/>
</dbReference>
<comment type="subcellular location">
    <subcellularLocation>
        <location evidence="1">Cell envelope</location>
    </subcellularLocation>
</comment>
<evidence type="ECO:0000256" key="3">
    <source>
        <dbReference type="SAM" id="Phobius"/>
    </source>
</evidence>
<evidence type="ECO:0000313" key="7">
    <source>
        <dbReference type="Proteomes" id="UP000075653"/>
    </source>
</evidence>
<feature type="domain" description="p-hydroxybenzoic acid efflux pump subunit AaeA-like beta-barrel" evidence="5">
    <location>
        <begin position="249"/>
        <end position="338"/>
    </location>
</feature>
<reference evidence="6 7" key="1">
    <citation type="submission" date="2016-01" db="EMBL/GenBank/DDBJ databases">
        <title>Genome sequence of the acidophilic iron oxidising Ferrovum strain Z-31.</title>
        <authorList>
            <person name="Poehlein A."/>
            <person name="Ullrich S.R."/>
            <person name="Schloemann M."/>
            <person name="Muehling M."/>
            <person name="Daniel R."/>
        </authorList>
    </citation>
    <scope>NUCLEOTIDE SEQUENCE [LARGE SCALE GENOMIC DNA]</scope>
    <source>
        <strain evidence="6 7">Z-31</strain>
    </source>
</reference>
<dbReference type="PANTHER" id="PTHR30386">
    <property type="entry name" value="MEMBRANE FUSION SUBUNIT OF EMRAB-TOLC MULTIDRUG EFFLUX PUMP"/>
    <property type="match status" value="1"/>
</dbReference>
<dbReference type="InterPro" id="IPR058634">
    <property type="entry name" value="AaeA-lik-b-barrel"/>
</dbReference>
<evidence type="ECO:0000259" key="4">
    <source>
        <dbReference type="Pfam" id="PF25885"/>
    </source>
</evidence>
<keyword evidence="2" id="KW-0175">Coiled coil</keyword>
<accession>A0A149VYF8</accession>
<dbReference type="SUPFAM" id="SSF111369">
    <property type="entry name" value="HlyD-like secretion proteins"/>
    <property type="match status" value="2"/>
</dbReference>
<dbReference type="STRING" id="1789004.FEMY_12080"/>
<feature type="domain" description="Multidrug export protein EmrA/FarA alpha-helical hairpin" evidence="4">
    <location>
        <begin position="88"/>
        <end position="209"/>
    </location>
</feature>
<dbReference type="Pfam" id="PF25885">
    <property type="entry name" value="HH_EMRA"/>
    <property type="match status" value="1"/>
</dbReference>
<keyword evidence="7" id="KW-1185">Reference proteome</keyword>
<proteinExistence type="predicted"/>
<dbReference type="GO" id="GO:0030313">
    <property type="term" value="C:cell envelope"/>
    <property type="evidence" value="ECO:0007669"/>
    <property type="project" value="UniProtKB-SubCell"/>
</dbReference>
<name>A0A149VYF8_9PROT</name>
<dbReference type="PATRIC" id="fig|1789004.3.peg.1229"/>
<evidence type="ECO:0000259" key="5">
    <source>
        <dbReference type="Pfam" id="PF25963"/>
    </source>
</evidence>
<evidence type="ECO:0000256" key="2">
    <source>
        <dbReference type="SAM" id="Coils"/>
    </source>
</evidence>